<reference evidence="1 2" key="1">
    <citation type="submission" date="2023-01" db="EMBL/GenBank/DDBJ databases">
        <title>Minimal conservation of predation-associated metabolite biosynthetic gene clusters underscores biosynthetic potential of Myxococcota including descriptions for ten novel species: Archangium lansinium sp. nov., Myxococcus landrumus sp. nov., Nannocystis bai.</title>
        <authorList>
            <person name="Ahearne A."/>
            <person name="Stevens C."/>
            <person name="Dowd S."/>
        </authorList>
    </citation>
    <scope>NUCLEOTIDE SEQUENCE [LARGE SCALE GENOMIC DNA]</scope>
    <source>
        <strain evidence="1 2">WIWO2</strain>
    </source>
</reference>
<dbReference type="SUPFAM" id="SSF54909">
    <property type="entry name" value="Dimeric alpha+beta barrel"/>
    <property type="match status" value="1"/>
</dbReference>
<gene>
    <name evidence="1" type="ORF">POL72_11015</name>
</gene>
<comment type="caution">
    <text evidence="1">The sequence shown here is derived from an EMBL/GenBank/DDBJ whole genome shotgun (WGS) entry which is preliminary data.</text>
</comment>
<name>A0ABT5BXE9_9BACT</name>
<accession>A0ABT5BXE9</accession>
<dbReference type="Gene3D" id="3.30.70.1060">
    <property type="entry name" value="Dimeric alpha+beta barrel"/>
    <property type="match status" value="1"/>
</dbReference>
<organism evidence="1 2">
    <name type="scientific">Sorangium atrum</name>
    <dbReference type="NCBI Taxonomy" id="2995308"/>
    <lineage>
        <taxon>Bacteria</taxon>
        <taxon>Pseudomonadati</taxon>
        <taxon>Myxococcota</taxon>
        <taxon>Polyangia</taxon>
        <taxon>Polyangiales</taxon>
        <taxon>Polyangiaceae</taxon>
        <taxon>Sorangium</taxon>
    </lineage>
</organism>
<evidence type="ECO:0008006" key="3">
    <source>
        <dbReference type="Google" id="ProtNLM"/>
    </source>
</evidence>
<proteinExistence type="predicted"/>
<evidence type="ECO:0000313" key="1">
    <source>
        <dbReference type="EMBL" id="MDC0678265.1"/>
    </source>
</evidence>
<dbReference type="EMBL" id="JAQNDK010000001">
    <property type="protein sequence ID" value="MDC0678265.1"/>
    <property type="molecule type" value="Genomic_DNA"/>
</dbReference>
<evidence type="ECO:0000313" key="2">
    <source>
        <dbReference type="Proteomes" id="UP001217485"/>
    </source>
</evidence>
<keyword evidence="2" id="KW-1185">Reference proteome</keyword>
<sequence>MPEFVLIFRPTRSTSAAELPKRNATARDWVLARHEEGTLRLACPLEDAGAGTVVSDAGVSPIPPDRAIAAVLVVDAADLDRAVAIAKSYPNLAFGSEIEVRPVRPTAPRPPPP</sequence>
<dbReference type="Proteomes" id="UP001217485">
    <property type="component" value="Unassembled WGS sequence"/>
</dbReference>
<dbReference type="InterPro" id="IPR011008">
    <property type="entry name" value="Dimeric_a/b-barrel"/>
</dbReference>
<dbReference type="RefSeq" id="WP_272095057.1">
    <property type="nucleotide sequence ID" value="NZ_JAQNDK010000001.1"/>
</dbReference>
<protein>
    <recommendedName>
        <fullName evidence="3">YCII-related domain-containing protein</fullName>
    </recommendedName>
</protein>